<keyword evidence="4" id="KW-1185">Reference proteome</keyword>
<feature type="signal peptide" evidence="1">
    <location>
        <begin position="1"/>
        <end position="23"/>
    </location>
</feature>
<reference evidence="3 4" key="1">
    <citation type="submission" date="2018-10" db="EMBL/GenBank/DDBJ databases">
        <authorList>
            <person name="Chen W.-M."/>
        </authorList>
    </citation>
    <scope>NUCLEOTIDE SEQUENCE [LARGE SCALE GENOMIC DNA]</scope>
    <source>
        <strain evidence="3 4">THS-13</strain>
    </source>
</reference>
<comment type="caution">
    <text evidence="3">The sequence shown here is derived from an EMBL/GenBank/DDBJ whole genome shotgun (WGS) entry which is preliminary data.</text>
</comment>
<organism evidence="3 4">
    <name type="scientific">Stagnimonas aquatica</name>
    <dbReference type="NCBI Taxonomy" id="2689987"/>
    <lineage>
        <taxon>Bacteria</taxon>
        <taxon>Pseudomonadati</taxon>
        <taxon>Pseudomonadota</taxon>
        <taxon>Gammaproteobacteria</taxon>
        <taxon>Nevskiales</taxon>
        <taxon>Nevskiaceae</taxon>
        <taxon>Stagnimonas</taxon>
    </lineage>
</organism>
<feature type="domain" description="DUF4266" evidence="2">
    <location>
        <begin position="27"/>
        <end position="74"/>
    </location>
</feature>
<evidence type="ECO:0000259" key="2">
    <source>
        <dbReference type="Pfam" id="PF14086"/>
    </source>
</evidence>
<keyword evidence="1" id="KW-0732">Signal</keyword>
<sequence length="74" mass="7732">MSRHRQKLAALFVALTLSGCALDPPMPWEKGTLARPEMSMAGDNLEQRFDEHIRASKEAASGGSGVGGGGCGCN</sequence>
<evidence type="ECO:0000313" key="4">
    <source>
        <dbReference type="Proteomes" id="UP000282106"/>
    </source>
</evidence>
<dbReference type="InParanoid" id="A0A3N0VDX5"/>
<feature type="chain" id="PRO_5018273927" evidence="1">
    <location>
        <begin position="24"/>
        <end position="74"/>
    </location>
</feature>
<dbReference type="InterPro" id="IPR025362">
    <property type="entry name" value="DUF4266"/>
</dbReference>
<dbReference type="RefSeq" id="WP_123211414.1">
    <property type="nucleotide sequence ID" value="NZ_RJVO01000003.1"/>
</dbReference>
<dbReference type="EMBL" id="RJVO01000003">
    <property type="protein sequence ID" value="ROH90959.1"/>
    <property type="molecule type" value="Genomic_DNA"/>
</dbReference>
<dbReference type="Proteomes" id="UP000282106">
    <property type="component" value="Unassembled WGS sequence"/>
</dbReference>
<evidence type="ECO:0000256" key="1">
    <source>
        <dbReference type="SAM" id="SignalP"/>
    </source>
</evidence>
<protein>
    <submittedName>
        <fullName evidence="3">DUF4266 domain-containing protein</fullName>
    </submittedName>
</protein>
<name>A0A3N0VDX5_9GAMM</name>
<dbReference type="AlphaFoldDB" id="A0A3N0VDX5"/>
<dbReference type="PROSITE" id="PS51257">
    <property type="entry name" value="PROKAR_LIPOPROTEIN"/>
    <property type="match status" value="1"/>
</dbReference>
<gene>
    <name evidence="3" type="ORF">ED208_08260</name>
</gene>
<evidence type="ECO:0000313" key="3">
    <source>
        <dbReference type="EMBL" id="ROH90959.1"/>
    </source>
</evidence>
<dbReference type="Pfam" id="PF14086">
    <property type="entry name" value="DUF4266"/>
    <property type="match status" value="1"/>
</dbReference>
<proteinExistence type="predicted"/>
<accession>A0A3N0VDX5</accession>